<dbReference type="AlphaFoldDB" id="A0A0E9VJC7"/>
<evidence type="ECO:0000313" key="1">
    <source>
        <dbReference type="EMBL" id="JAH78182.1"/>
    </source>
</evidence>
<sequence>MCQLTAGFVVPAWSPCERGGYKRFPKVKIDFMEQRLVEFAKF</sequence>
<reference evidence="1" key="2">
    <citation type="journal article" date="2015" name="Fish Shellfish Immunol.">
        <title>Early steps in the European eel (Anguilla anguilla)-Vibrio vulnificus interaction in the gills: Role of the RtxA13 toxin.</title>
        <authorList>
            <person name="Callol A."/>
            <person name="Pajuelo D."/>
            <person name="Ebbesson L."/>
            <person name="Teles M."/>
            <person name="MacKenzie S."/>
            <person name="Amaro C."/>
        </authorList>
    </citation>
    <scope>NUCLEOTIDE SEQUENCE</scope>
</reference>
<dbReference type="EMBL" id="GBXM01030395">
    <property type="protein sequence ID" value="JAH78182.1"/>
    <property type="molecule type" value="Transcribed_RNA"/>
</dbReference>
<reference evidence="1" key="1">
    <citation type="submission" date="2014-11" db="EMBL/GenBank/DDBJ databases">
        <authorList>
            <person name="Amaro Gonzalez C."/>
        </authorList>
    </citation>
    <scope>NUCLEOTIDE SEQUENCE</scope>
</reference>
<organism evidence="1">
    <name type="scientific">Anguilla anguilla</name>
    <name type="common">European freshwater eel</name>
    <name type="synonym">Muraena anguilla</name>
    <dbReference type="NCBI Taxonomy" id="7936"/>
    <lineage>
        <taxon>Eukaryota</taxon>
        <taxon>Metazoa</taxon>
        <taxon>Chordata</taxon>
        <taxon>Craniata</taxon>
        <taxon>Vertebrata</taxon>
        <taxon>Euteleostomi</taxon>
        <taxon>Actinopterygii</taxon>
        <taxon>Neopterygii</taxon>
        <taxon>Teleostei</taxon>
        <taxon>Anguilliformes</taxon>
        <taxon>Anguillidae</taxon>
        <taxon>Anguilla</taxon>
    </lineage>
</organism>
<proteinExistence type="predicted"/>
<protein>
    <submittedName>
        <fullName evidence="1">Uncharacterized protein</fullName>
    </submittedName>
</protein>
<accession>A0A0E9VJC7</accession>
<name>A0A0E9VJC7_ANGAN</name>